<dbReference type="Pfam" id="PF16026">
    <property type="entry name" value="MIEAP"/>
    <property type="match status" value="1"/>
</dbReference>
<dbReference type="EMBL" id="CP111014">
    <property type="protein sequence ID" value="WAQ99170.1"/>
    <property type="molecule type" value="Genomic_DNA"/>
</dbReference>
<gene>
    <name evidence="2" type="ORF">MAR_023543</name>
</gene>
<evidence type="ECO:0000313" key="2">
    <source>
        <dbReference type="EMBL" id="WAQ99170.1"/>
    </source>
</evidence>
<dbReference type="Proteomes" id="UP001164746">
    <property type="component" value="Chromosome 3"/>
</dbReference>
<keyword evidence="3" id="KW-1185">Reference proteome</keyword>
<evidence type="ECO:0000259" key="1">
    <source>
        <dbReference type="Pfam" id="PF16026"/>
    </source>
</evidence>
<sequence length="194" mass="22429">MAEVHSIFESRGMGEFYIQVSYSFCAKTLEDNCETVSQWYFDKNSETVKKTAKALKDERKVFMPNHIAKIQKEFCEHLINICNSEKLKKLLQGDSVKSYIAKCVKLSLLMNATDPPLVMKCESDTEKRTAGRDLYNKDMFKEYTTRGKYFDFCTWPVLFLHENGPILSKGVAQGVNDPDVKDMGKAETWFRLKF</sequence>
<feature type="domain" description="Mitochondria-eating protein C-terminal" evidence="1">
    <location>
        <begin position="20"/>
        <end position="172"/>
    </location>
</feature>
<reference evidence="2" key="1">
    <citation type="submission" date="2022-11" db="EMBL/GenBank/DDBJ databases">
        <title>Centuries of genome instability and evolution in soft-shell clam transmissible cancer (bioRxiv).</title>
        <authorList>
            <person name="Hart S.F.M."/>
            <person name="Yonemitsu M.A."/>
            <person name="Giersch R.M."/>
            <person name="Beal B.F."/>
            <person name="Arriagada G."/>
            <person name="Davis B.W."/>
            <person name="Ostrander E.A."/>
            <person name="Goff S.P."/>
            <person name="Metzger M.J."/>
        </authorList>
    </citation>
    <scope>NUCLEOTIDE SEQUENCE</scope>
    <source>
        <strain evidence="2">MELC-2E11</strain>
        <tissue evidence="2">Siphon/mantle</tissue>
    </source>
</reference>
<evidence type="ECO:0000313" key="3">
    <source>
        <dbReference type="Proteomes" id="UP001164746"/>
    </source>
</evidence>
<proteinExistence type="predicted"/>
<organism evidence="2 3">
    <name type="scientific">Mya arenaria</name>
    <name type="common">Soft-shell clam</name>
    <dbReference type="NCBI Taxonomy" id="6604"/>
    <lineage>
        <taxon>Eukaryota</taxon>
        <taxon>Metazoa</taxon>
        <taxon>Spiralia</taxon>
        <taxon>Lophotrochozoa</taxon>
        <taxon>Mollusca</taxon>
        <taxon>Bivalvia</taxon>
        <taxon>Autobranchia</taxon>
        <taxon>Heteroconchia</taxon>
        <taxon>Euheterodonta</taxon>
        <taxon>Imparidentia</taxon>
        <taxon>Neoheterodontei</taxon>
        <taxon>Myida</taxon>
        <taxon>Myoidea</taxon>
        <taxon>Myidae</taxon>
        <taxon>Mya</taxon>
    </lineage>
</organism>
<protein>
    <recommendedName>
        <fullName evidence="1">Mitochondria-eating protein C-terminal domain-containing protein</fullName>
    </recommendedName>
</protein>
<dbReference type="InterPro" id="IPR031981">
    <property type="entry name" value="MIEAP_C"/>
</dbReference>
<accession>A0ABY7DW49</accession>
<name>A0ABY7DW49_MYAAR</name>